<evidence type="ECO:0000313" key="2">
    <source>
        <dbReference type="Proteomes" id="UP000036367"/>
    </source>
</evidence>
<reference evidence="1" key="1">
    <citation type="submission" date="2015-05" db="EMBL/GenBank/DDBJ databases">
        <title>Permanent draft genome of Rhodopirellula islandicus K833.</title>
        <authorList>
            <person name="Kizina J."/>
            <person name="Richter M."/>
            <person name="Glockner F.O."/>
            <person name="Harder J."/>
        </authorList>
    </citation>
    <scope>NUCLEOTIDE SEQUENCE [LARGE SCALE GENOMIC DNA]</scope>
    <source>
        <strain evidence="1">K833</strain>
    </source>
</reference>
<proteinExistence type="predicted"/>
<dbReference type="Proteomes" id="UP000036367">
    <property type="component" value="Unassembled WGS sequence"/>
</dbReference>
<comment type="caution">
    <text evidence="1">The sequence shown here is derived from an EMBL/GenBank/DDBJ whole genome shotgun (WGS) entry which is preliminary data.</text>
</comment>
<dbReference type="EMBL" id="LECT01000015">
    <property type="protein sequence ID" value="KLU06404.1"/>
    <property type="molecule type" value="Genomic_DNA"/>
</dbReference>
<accession>A0A0J1ELL4</accession>
<dbReference type="AlphaFoldDB" id="A0A0J1ELL4"/>
<name>A0A0J1ELL4_RHOIS</name>
<sequence length="78" mass="9032">MCQAKMWLVRKDQGSFRSQKVLPNPLLQLNHRTSLIPNLIRNRRLTENKSECCSRTALVFLCAVTIGKEREIPDDSFD</sequence>
<dbReference type="STRING" id="595434.RISK_001615"/>
<gene>
    <name evidence="1" type="ORF">RISK_001615</name>
</gene>
<organism evidence="1 2">
    <name type="scientific">Rhodopirellula islandica</name>
    <dbReference type="NCBI Taxonomy" id="595434"/>
    <lineage>
        <taxon>Bacteria</taxon>
        <taxon>Pseudomonadati</taxon>
        <taxon>Planctomycetota</taxon>
        <taxon>Planctomycetia</taxon>
        <taxon>Pirellulales</taxon>
        <taxon>Pirellulaceae</taxon>
        <taxon>Rhodopirellula</taxon>
    </lineage>
</organism>
<dbReference type="PATRIC" id="fig|595434.4.peg.1545"/>
<protein>
    <submittedName>
        <fullName evidence="1">Uncharacterized protein</fullName>
    </submittedName>
</protein>
<keyword evidence="2" id="KW-1185">Reference proteome</keyword>
<evidence type="ECO:0000313" key="1">
    <source>
        <dbReference type="EMBL" id="KLU06404.1"/>
    </source>
</evidence>